<dbReference type="RefSeq" id="WP_158188623.1">
    <property type="nucleotide sequence ID" value="NZ_CP046902.1"/>
</dbReference>
<dbReference type="OrthoDB" id="9782160at2"/>
<proteinExistence type="predicted"/>
<sequence length="115" mass="12913">MSFIDGSQRRYDLVIGADGLYSDMLVTLLDDPPKPHFTGQGVWHAVLSRPAHIVRHMLWIGKLIEVGPQPVSEQQMHLIVSEDCSLKQQGAQELLLSRLPLEALPFDGQEFKAPR</sequence>
<dbReference type="AlphaFoldDB" id="A0A6I6LJV5"/>
<dbReference type="Gene3D" id="3.50.50.60">
    <property type="entry name" value="FAD/NAD(P)-binding domain"/>
    <property type="match status" value="1"/>
</dbReference>
<name>A0A6I6LJV5_STUST</name>
<evidence type="ECO:0008006" key="3">
    <source>
        <dbReference type="Google" id="ProtNLM"/>
    </source>
</evidence>
<gene>
    <name evidence="1" type="ORF">GQA94_14215</name>
</gene>
<dbReference type="InterPro" id="IPR036188">
    <property type="entry name" value="FAD/NAD-bd_sf"/>
</dbReference>
<evidence type="ECO:0000313" key="1">
    <source>
        <dbReference type="EMBL" id="QGZ31159.1"/>
    </source>
</evidence>
<dbReference type="EMBL" id="CP046902">
    <property type="protein sequence ID" value="QGZ31159.1"/>
    <property type="molecule type" value="Genomic_DNA"/>
</dbReference>
<dbReference type="Proteomes" id="UP000438983">
    <property type="component" value="Chromosome"/>
</dbReference>
<protein>
    <recommendedName>
        <fullName evidence="3">FAD-binding domain-containing protein</fullName>
    </recommendedName>
</protein>
<accession>A0A6I6LJV5</accession>
<organism evidence="1 2">
    <name type="scientific">Stutzerimonas stutzeri</name>
    <name type="common">Pseudomonas stutzeri</name>
    <dbReference type="NCBI Taxonomy" id="316"/>
    <lineage>
        <taxon>Bacteria</taxon>
        <taxon>Pseudomonadati</taxon>
        <taxon>Pseudomonadota</taxon>
        <taxon>Gammaproteobacteria</taxon>
        <taxon>Pseudomonadales</taxon>
        <taxon>Pseudomonadaceae</taxon>
        <taxon>Stutzerimonas</taxon>
    </lineage>
</organism>
<reference evidence="1 2" key="1">
    <citation type="submission" date="2019-12" db="EMBL/GenBank/DDBJ databases">
        <title>Complete genome sequence of Pseudomonas stutzeri.</title>
        <authorList>
            <person name="Lim S.R."/>
            <person name="Kim J.H."/>
        </authorList>
    </citation>
    <scope>NUCLEOTIDE SEQUENCE [LARGE SCALE GENOMIC DNA]</scope>
    <source>
        <strain evidence="1 2">PM101005</strain>
    </source>
</reference>
<evidence type="ECO:0000313" key="2">
    <source>
        <dbReference type="Proteomes" id="UP000438983"/>
    </source>
</evidence>